<comment type="caution">
    <text evidence="8">The sequence shown here is derived from an EMBL/GenBank/DDBJ whole genome shotgun (WGS) entry which is preliminary data.</text>
</comment>
<evidence type="ECO:0000313" key="8">
    <source>
        <dbReference type="EMBL" id="KAG0281210.1"/>
    </source>
</evidence>
<protein>
    <recommendedName>
        <fullName evidence="7">FAD-binding domain-containing protein</fullName>
    </recommendedName>
</protein>
<dbReference type="PANTHER" id="PTHR13789:SF309">
    <property type="entry name" value="PUTATIVE (AFU_ORTHOLOGUE AFUA_6G14510)-RELATED"/>
    <property type="match status" value="1"/>
</dbReference>
<dbReference type="Pfam" id="PF01494">
    <property type="entry name" value="FAD_binding_3"/>
    <property type="match status" value="1"/>
</dbReference>
<evidence type="ECO:0000256" key="6">
    <source>
        <dbReference type="SAM" id="MobiDB-lite"/>
    </source>
</evidence>
<keyword evidence="9" id="KW-1185">Reference proteome</keyword>
<dbReference type="GO" id="GO:0004497">
    <property type="term" value="F:monooxygenase activity"/>
    <property type="evidence" value="ECO:0007669"/>
    <property type="project" value="UniProtKB-KW"/>
</dbReference>
<dbReference type="InterPro" id="IPR036188">
    <property type="entry name" value="FAD/NAD-bd_sf"/>
</dbReference>
<keyword evidence="3" id="KW-0274">FAD</keyword>
<feature type="region of interest" description="Disordered" evidence="6">
    <location>
        <begin position="1"/>
        <end position="24"/>
    </location>
</feature>
<feature type="compositionally biased region" description="Polar residues" evidence="6">
    <location>
        <begin position="1"/>
        <end position="14"/>
    </location>
</feature>
<feature type="non-terminal residue" evidence="8">
    <location>
        <position position="121"/>
    </location>
</feature>
<evidence type="ECO:0000256" key="3">
    <source>
        <dbReference type="ARBA" id="ARBA00022827"/>
    </source>
</evidence>
<keyword evidence="5" id="KW-0503">Monooxygenase</keyword>
<evidence type="ECO:0000256" key="1">
    <source>
        <dbReference type="ARBA" id="ARBA00007992"/>
    </source>
</evidence>
<comment type="similarity">
    <text evidence="1">Belongs to the paxM FAD-dependent monooxygenase family.</text>
</comment>
<feature type="domain" description="FAD-binding" evidence="7">
    <location>
        <begin position="34"/>
        <end position="106"/>
    </location>
</feature>
<dbReference type="Proteomes" id="UP001194580">
    <property type="component" value="Unassembled WGS sequence"/>
</dbReference>
<evidence type="ECO:0000256" key="4">
    <source>
        <dbReference type="ARBA" id="ARBA00023002"/>
    </source>
</evidence>
<proteinExistence type="inferred from homology"/>
<keyword evidence="4" id="KW-0560">Oxidoreductase</keyword>
<dbReference type="PANTHER" id="PTHR13789">
    <property type="entry name" value="MONOOXYGENASE"/>
    <property type="match status" value="1"/>
</dbReference>
<dbReference type="InterPro" id="IPR002938">
    <property type="entry name" value="FAD-bd"/>
</dbReference>
<dbReference type="AlphaFoldDB" id="A0AAD4HAX9"/>
<dbReference type="SUPFAM" id="SSF51905">
    <property type="entry name" value="FAD/NAD(P)-binding domain"/>
    <property type="match status" value="1"/>
</dbReference>
<dbReference type="EMBL" id="JAAAIL010000028">
    <property type="protein sequence ID" value="KAG0281210.1"/>
    <property type="molecule type" value="Genomic_DNA"/>
</dbReference>
<name>A0AAD4HAX9_9FUNG</name>
<sequence>MSNTAVEASNTSLPTDGLKSNDLPPFVTDRPPRILIAGGGLGGLFLGILLEKAGIPYEIFERSAEIKSLGAIMCLSPNILPAFEQLGLLEELESFSKPSRSGTMFTDKLKLIGKMTPTSDR</sequence>
<gene>
    <name evidence="8" type="ORF">BGZ95_006036</name>
</gene>
<evidence type="ECO:0000256" key="2">
    <source>
        <dbReference type="ARBA" id="ARBA00022630"/>
    </source>
</evidence>
<dbReference type="Gene3D" id="3.50.50.60">
    <property type="entry name" value="FAD/NAD(P)-binding domain"/>
    <property type="match status" value="1"/>
</dbReference>
<dbReference type="InterPro" id="IPR050493">
    <property type="entry name" value="FAD-dep_Monooxygenase_BioMet"/>
</dbReference>
<evidence type="ECO:0000256" key="5">
    <source>
        <dbReference type="ARBA" id="ARBA00023033"/>
    </source>
</evidence>
<accession>A0AAD4HAX9</accession>
<evidence type="ECO:0000313" key="9">
    <source>
        <dbReference type="Proteomes" id="UP001194580"/>
    </source>
</evidence>
<reference evidence="8" key="1">
    <citation type="journal article" date="2020" name="Fungal Divers.">
        <title>Resolving the Mortierellaceae phylogeny through synthesis of multi-gene phylogenetics and phylogenomics.</title>
        <authorList>
            <person name="Vandepol N."/>
            <person name="Liber J."/>
            <person name="Desiro A."/>
            <person name="Na H."/>
            <person name="Kennedy M."/>
            <person name="Barry K."/>
            <person name="Grigoriev I.V."/>
            <person name="Miller A.N."/>
            <person name="O'Donnell K."/>
            <person name="Stajich J.E."/>
            <person name="Bonito G."/>
        </authorList>
    </citation>
    <scope>NUCLEOTIDE SEQUENCE</scope>
    <source>
        <strain evidence="8">NRRL 28262</strain>
    </source>
</reference>
<dbReference type="GO" id="GO:0071949">
    <property type="term" value="F:FAD binding"/>
    <property type="evidence" value="ECO:0007669"/>
    <property type="project" value="InterPro"/>
</dbReference>
<evidence type="ECO:0000259" key="7">
    <source>
        <dbReference type="Pfam" id="PF01494"/>
    </source>
</evidence>
<keyword evidence="2" id="KW-0285">Flavoprotein</keyword>
<organism evidence="8 9">
    <name type="scientific">Linnemannia exigua</name>
    <dbReference type="NCBI Taxonomy" id="604196"/>
    <lineage>
        <taxon>Eukaryota</taxon>
        <taxon>Fungi</taxon>
        <taxon>Fungi incertae sedis</taxon>
        <taxon>Mucoromycota</taxon>
        <taxon>Mortierellomycotina</taxon>
        <taxon>Mortierellomycetes</taxon>
        <taxon>Mortierellales</taxon>
        <taxon>Mortierellaceae</taxon>
        <taxon>Linnemannia</taxon>
    </lineage>
</organism>